<evidence type="ECO:0000259" key="4">
    <source>
        <dbReference type="PROSITE" id="PS50217"/>
    </source>
</evidence>
<dbReference type="PROSITE" id="PS00036">
    <property type="entry name" value="BZIP_BASIC"/>
    <property type="match status" value="1"/>
</dbReference>
<dbReference type="InterPro" id="IPR004827">
    <property type="entry name" value="bZIP"/>
</dbReference>
<keyword evidence="1" id="KW-0175">Coiled coil</keyword>
<feature type="compositionally biased region" description="Polar residues" evidence="2">
    <location>
        <begin position="138"/>
        <end position="147"/>
    </location>
</feature>
<keyword evidence="3" id="KW-0812">Transmembrane</keyword>
<evidence type="ECO:0000313" key="6">
    <source>
        <dbReference type="Proteomes" id="UP000693981"/>
    </source>
</evidence>
<feature type="compositionally biased region" description="Polar residues" evidence="2">
    <location>
        <begin position="45"/>
        <end position="65"/>
    </location>
</feature>
<proteinExistence type="predicted"/>
<dbReference type="PANTHER" id="PTHR45967:SF38">
    <property type="entry name" value="G-BOX-BINDING FACTOR 2"/>
    <property type="match status" value="1"/>
</dbReference>
<dbReference type="InterPro" id="IPR044827">
    <property type="entry name" value="GBF-like"/>
</dbReference>
<feature type="region of interest" description="Disordered" evidence="2">
    <location>
        <begin position="124"/>
        <end position="161"/>
    </location>
</feature>
<feature type="region of interest" description="Disordered" evidence="2">
    <location>
        <begin position="200"/>
        <end position="235"/>
    </location>
</feature>
<dbReference type="Proteomes" id="UP000693981">
    <property type="component" value="Unassembled WGS sequence"/>
</dbReference>
<feature type="compositionally biased region" description="Basic and acidic residues" evidence="2">
    <location>
        <begin position="217"/>
        <end position="228"/>
    </location>
</feature>
<comment type="caution">
    <text evidence="5">The sequence shown here is derived from an EMBL/GenBank/DDBJ whole genome shotgun (WGS) entry which is preliminary data.</text>
</comment>
<name>A0A8T1VEM6_9STRA</name>
<dbReference type="Pfam" id="PF00170">
    <property type="entry name" value="bZIP_1"/>
    <property type="match status" value="1"/>
</dbReference>
<reference evidence="5" key="1">
    <citation type="submission" date="2021-02" db="EMBL/GenBank/DDBJ databases">
        <authorList>
            <person name="Palmer J.M."/>
        </authorList>
    </citation>
    <scope>NUCLEOTIDE SEQUENCE</scope>
    <source>
        <strain evidence="5">SCRP23</strain>
    </source>
</reference>
<keyword evidence="3" id="KW-0472">Membrane</keyword>
<feature type="coiled-coil region" evidence="1">
    <location>
        <begin position="238"/>
        <end position="265"/>
    </location>
</feature>
<dbReference type="EMBL" id="JAGDFL010000938">
    <property type="protein sequence ID" value="KAG7379531.1"/>
    <property type="molecule type" value="Genomic_DNA"/>
</dbReference>
<evidence type="ECO:0000256" key="3">
    <source>
        <dbReference type="SAM" id="Phobius"/>
    </source>
</evidence>
<feature type="domain" description="BZIP" evidence="4">
    <location>
        <begin position="213"/>
        <end position="276"/>
    </location>
</feature>
<feature type="compositionally biased region" description="Low complexity" evidence="2">
    <location>
        <begin position="127"/>
        <end position="137"/>
    </location>
</feature>
<dbReference type="SMART" id="SM00338">
    <property type="entry name" value="BRLZ"/>
    <property type="match status" value="1"/>
</dbReference>
<evidence type="ECO:0000256" key="2">
    <source>
        <dbReference type="SAM" id="MobiDB-lite"/>
    </source>
</evidence>
<dbReference type="CDD" id="cd14686">
    <property type="entry name" value="bZIP"/>
    <property type="match status" value="1"/>
</dbReference>
<keyword evidence="6" id="KW-1185">Reference proteome</keyword>
<dbReference type="OrthoDB" id="551672at2759"/>
<feature type="transmembrane region" description="Helical" evidence="3">
    <location>
        <begin position="425"/>
        <end position="446"/>
    </location>
</feature>
<gene>
    <name evidence="5" type="ORF">PHYBOEH_011875</name>
</gene>
<dbReference type="GO" id="GO:0043565">
    <property type="term" value="F:sequence-specific DNA binding"/>
    <property type="evidence" value="ECO:0007669"/>
    <property type="project" value="InterPro"/>
</dbReference>
<organism evidence="5 6">
    <name type="scientific">Phytophthora boehmeriae</name>
    <dbReference type="NCBI Taxonomy" id="109152"/>
    <lineage>
        <taxon>Eukaryota</taxon>
        <taxon>Sar</taxon>
        <taxon>Stramenopiles</taxon>
        <taxon>Oomycota</taxon>
        <taxon>Peronosporomycetes</taxon>
        <taxon>Peronosporales</taxon>
        <taxon>Peronosporaceae</taxon>
        <taxon>Phytophthora</taxon>
    </lineage>
</organism>
<feature type="region of interest" description="Disordered" evidence="2">
    <location>
        <begin position="42"/>
        <end position="87"/>
    </location>
</feature>
<sequence length="489" mass="51779">MTSTEDFRDFVFEETDAFAFPLLDFDPDDALLSSVEQQEFDWPGPNTNLLNVGNANPSSPVSTDDGSTDAEVASPPSAFTPQLLSDADAPASCSPAARLSLLVGSLSATHSPLPSGQKLLLRTSHGNVRSSRSSNSVASTPAVSDTNAAPKPMDSGKSLTTQTSFPGALPYALPVAYFPPLNANQKRPFPQVLPGVPPNGAVAAASGDTSAKKSKREIRQMKNRESANKSRLRRKAQLSSLATEVEELTKKQQELQTVIAGLRAENKSLHDQNAFLRSLVTGFKQEPSSSPTDQMIALASLPPVEESMALSMLESGQKMEVEGEGHNTAGVEFASTRPTKRRSVTSTLSTASMAVCASVFGITVFADYDGGVGSSGNVRGVGRVLHEAPSACGVEGCAPGGPLSLAELVVTAVSSWWQFVSSSELVFGVLLNVLSFIAIMTVYQLWQSSSMAVGSWKYCSPSKPQWRGTQLSLKSGSIMDDKKRGAERG</sequence>
<dbReference type="AlphaFoldDB" id="A0A8T1VEM6"/>
<evidence type="ECO:0000256" key="1">
    <source>
        <dbReference type="SAM" id="Coils"/>
    </source>
</evidence>
<evidence type="ECO:0000313" key="5">
    <source>
        <dbReference type="EMBL" id="KAG7379531.1"/>
    </source>
</evidence>
<keyword evidence="3" id="KW-1133">Transmembrane helix</keyword>
<dbReference type="GO" id="GO:0003700">
    <property type="term" value="F:DNA-binding transcription factor activity"/>
    <property type="evidence" value="ECO:0007669"/>
    <property type="project" value="InterPro"/>
</dbReference>
<accession>A0A8T1VEM6</accession>
<protein>
    <recommendedName>
        <fullName evidence="4">BZIP domain-containing protein</fullName>
    </recommendedName>
</protein>
<feature type="transmembrane region" description="Helical" evidence="3">
    <location>
        <begin position="347"/>
        <end position="366"/>
    </location>
</feature>
<dbReference type="PROSITE" id="PS50217">
    <property type="entry name" value="BZIP"/>
    <property type="match status" value="1"/>
</dbReference>
<dbReference type="PANTHER" id="PTHR45967">
    <property type="entry name" value="G-BOX-BINDING FACTOR 3-RELATED"/>
    <property type="match status" value="1"/>
</dbReference>